<reference evidence="6" key="3">
    <citation type="submission" date="2020-04" db="EMBL/GenBank/DDBJ databases">
        <authorList>
            <person name="Tanveer F."/>
            <person name="Xie Y."/>
            <person name="Shinwari Z.K."/>
        </authorList>
    </citation>
    <scope>NUCLEOTIDE SEQUENCE</scope>
    <source>
        <strain evidence="6">MOSEL-ME25</strain>
    </source>
</reference>
<dbReference type="PRINTS" id="PR00502">
    <property type="entry name" value="NUDIXFAMILY"/>
</dbReference>
<dbReference type="PROSITE" id="PS00893">
    <property type="entry name" value="NUDIX_BOX"/>
    <property type="match status" value="1"/>
</dbReference>
<dbReference type="GeneID" id="77846022"/>
<dbReference type="AlphaFoldDB" id="A0A0C2H822"/>
<dbReference type="PANTHER" id="PTHR43736">
    <property type="entry name" value="ADP-RIBOSE PYROPHOSPHATASE"/>
    <property type="match status" value="1"/>
</dbReference>
<dbReference type="PANTHER" id="PTHR43736:SF1">
    <property type="entry name" value="DIHYDRONEOPTERIN TRIPHOSPHATE DIPHOSPHATASE"/>
    <property type="match status" value="1"/>
</dbReference>
<reference evidence="5 7" key="1">
    <citation type="submission" date="2015-01" db="EMBL/GenBank/DDBJ databases">
        <title>Genome sequences of high lactate-tolerant strain Salinicoccus roseus W12 with industrial interest.</title>
        <authorList>
            <person name="Wang H."/>
            <person name="Yu B."/>
        </authorList>
    </citation>
    <scope>NUCLEOTIDE SEQUENCE [LARGE SCALE GENOMIC DNA]</scope>
    <source>
        <strain evidence="5 7">W12</strain>
    </source>
</reference>
<dbReference type="InterPro" id="IPR020476">
    <property type="entry name" value="Nudix_hydrolase"/>
</dbReference>
<proteinExistence type="inferred from homology"/>
<comment type="caution">
    <text evidence="5">The sequence shown here is derived from an EMBL/GenBank/DDBJ whole genome shotgun (WGS) entry which is preliminary data.</text>
</comment>
<dbReference type="InterPro" id="IPR014078">
    <property type="entry name" value="Nudix_YtkD"/>
</dbReference>
<gene>
    <name evidence="6" type="primary">ytkD</name>
    <name evidence="6" type="ORF">F7P68_0012125</name>
    <name evidence="5" type="ORF">SN16_10705</name>
</gene>
<keyword evidence="8" id="KW-1185">Reference proteome</keyword>
<name>A0A0C2H822_9STAP</name>
<dbReference type="Pfam" id="PF00293">
    <property type="entry name" value="NUDIX"/>
    <property type="match status" value="1"/>
</dbReference>
<evidence type="ECO:0000256" key="3">
    <source>
        <dbReference type="RuleBase" id="RU003476"/>
    </source>
</evidence>
<dbReference type="InterPro" id="IPR000086">
    <property type="entry name" value="NUDIX_hydrolase_dom"/>
</dbReference>
<dbReference type="InterPro" id="IPR015797">
    <property type="entry name" value="NUDIX_hydrolase-like_dom_sf"/>
</dbReference>
<dbReference type="Proteomes" id="UP000031546">
    <property type="component" value="Unassembled WGS sequence"/>
</dbReference>
<reference evidence="8" key="2">
    <citation type="submission" date="2020-04" db="EMBL/GenBank/DDBJ databases">
        <title>Genome analysis and biological profiling of marine Cellulosimicrobium funkei MOSEL-ME6.</title>
        <authorList>
            <person name="Tanveer F."/>
            <person name="Xie Y."/>
            <person name="Shinwari Z.K."/>
        </authorList>
    </citation>
    <scope>NUCLEOTIDE SEQUENCE [LARGE SCALE GENOMIC DNA]</scope>
    <source>
        <strain evidence="8">MOSEL-ME25</strain>
    </source>
</reference>
<dbReference type="PROSITE" id="PS51462">
    <property type="entry name" value="NUDIX"/>
    <property type="match status" value="1"/>
</dbReference>
<accession>A0A0C2H822</accession>
<protein>
    <submittedName>
        <fullName evidence="6">Nucleoside triphosphatase YtkD</fullName>
    </submittedName>
</protein>
<dbReference type="EMBL" id="JXII01000009">
    <property type="protein sequence ID" value="KIH69970.1"/>
    <property type="molecule type" value="Genomic_DNA"/>
</dbReference>
<reference evidence="6 8" key="4">
    <citation type="submission" date="2022-12" db="EMBL/GenBank/DDBJ databases">
        <title>Genome analysis and biological profiling of marine Salinicoccus roseus MOSEL-ME25.</title>
        <authorList>
            <person name="Mirza F.T."/>
            <person name="Xie Y."/>
            <person name="Shinwari Z.K."/>
        </authorList>
    </citation>
    <scope>NUCLEOTIDE SEQUENCE [LARGE SCALE GENOMIC DNA]</scope>
    <source>
        <strain evidence="6 8">MOSEL-ME25</strain>
    </source>
</reference>
<evidence type="ECO:0000259" key="4">
    <source>
        <dbReference type="PROSITE" id="PS51462"/>
    </source>
</evidence>
<keyword evidence="2 3" id="KW-0378">Hydrolase</keyword>
<feature type="domain" description="Nudix hydrolase" evidence="4">
    <location>
        <begin position="9"/>
        <end position="143"/>
    </location>
</feature>
<dbReference type="STRING" id="45670.SN16_10705"/>
<organism evidence="5 7">
    <name type="scientific">Salinicoccus roseus</name>
    <dbReference type="NCBI Taxonomy" id="45670"/>
    <lineage>
        <taxon>Bacteria</taxon>
        <taxon>Bacillati</taxon>
        <taxon>Bacillota</taxon>
        <taxon>Bacilli</taxon>
        <taxon>Bacillales</taxon>
        <taxon>Staphylococcaceae</taxon>
        <taxon>Salinicoccus</taxon>
    </lineage>
</organism>
<evidence type="ECO:0000256" key="1">
    <source>
        <dbReference type="ARBA" id="ARBA00005582"/>
    </source>
</evidence>
<dbReference type="RefSeq" id="WP_040106611.1">
    <property type="nucleotide sequence ID" value="NZ_JABEVU030000001.1"/>
</dbReference>
<dbReference type="GO" id="GO:0016787">
    <property type="term" value="F:hydrolase activity"/>
    <property type="evidence" value="ECO:0007669"/>
    <property type="project" value="UniProtKB-KW"/>
</dbReference>
<dbReference type="Gene3D" id="3.90.79.10">
    <property type="entry name" value="Nucleoside Triphosphate Pyrophosphohydrolase"/>
    <property type="match status" value="1"/>
</dbReference>
<dbReference type="EMBL" id="JABEVU030000001">
    <property type="protein sequence ID" value="MDB0581270.1"/>
    <property type="molecule type" value="Genomic_DNA"/>
</dbReference>
<comment type="similarity">
    <text evidence="1 3">Belongs to the Nudix hydrolase family.</text>
</comment>
<sequence>MMLEFKDQSGRKVTLEFEYTNDMDHILAICMMEGKYLFTDHKVRGIEFPGGKIESGESAEEAVHREVFEETGASIGNMQFIGVYTVHDEVRPFVKGVYLAEVADMFFKCEYMETYGPVLYKAVEDIPEERRSFLLDDPCIDYLYQKSRNEGQFK</sequence>
<evidence type="ECO:0000256" key="2">
    <source>
        <dbReference type="ARBA" id="ARBA00022801"/>
    </source>
</evidence>
<dbReference type="NCBIfam" id="TIGR02705">
    <property type="entry name" value="nudix_YtkD"/>
    <property type="match status" value="1"/>
</dbReference>
<dbReference type="InterPro" id="IPR020084">
    <property type="entry name" value="NUDIX_hydrolase_CS"/>
</dbReference>
<dbReference type="SUPFAM" id="SSF55811">
    <property type="entry name" value="Nudix"/>
    <property type="match status" value="1"/>
</dbReference>
<evidence type="ECO:0000313" key="8">
    <source>
        <dbReference type="Proteomes" id="UP000527860"/>
    </source>
</evidence>
<evidence type="ECO:0000313" key="6">
    <source>
        <dbReference type="EMBL" id="MDB0581270.1"/>
    </source>
</evidence>
<dbReference type="Proteomes" id="UP000527860">
    <property type="component" value="Unassembled WGS sequence"/>
</dbReference>
<evidence type="ECO:0000313" key="5">
    <source>
        <dbReference type="EMBL" id="KIH69970.1"/>
    </source>
</evidence>
<evidence type="ECO:0000313" key="7">
    <source>
        <dbReference type="Proteomes" id="UP000031546"/>
    </source>
</evidence>